<keyword evidence="1" id="KW-1133">Transmembrane helix</keyword>
<gene>
    <name evidence="2" type="ORF">PFISCL1PPCAC_14771</name>
</gene>
<name>A0AAV5VYL2_9BILA</name>
<evidence type="ECO:0000313" key="2">
    <source>
        <dbReference type="EMBL" id="GMT23474.1"/>
    </source>
</evidence>
<comment type="caution">
    <text evidence="2">The sequence shown here is derived from an EMBL/GenBank/DDBJ whole genome shotgun (WGS) entry which is preliminary data.</text>
</comment>
<keyword evidence="1" id="KW-0472">Membrane</keyword>
<keyword evidence="3" id="KW-1185">Reference proteome</keyword>
<sequence length="149" mass="16339">FISIGLFYISSMADIRFIQRSFPHSNEPIPTDSNTRSGFNVTGSDSNFSSVSSAFSDSSVASSGKSMDARVRQEVHNAVAKNDPELVRQLLCGYSKLREVKEQRKTQGKKIGGLSKSQLNFVAILMASCALATYAVALMNRETFCKKLD</sequence>
<proteinExistence type="predicted"/>
<dbReference type="EMBL" id="BTSY01000004">
    <property type="protein sequence ID" value="GMT23474.1"/>
    <property type="molecule type" value="Genomic_DNA"/>
</dbReference>
<reference evidence="2" key="1">
    <citation type="submission" date="2023-10" db="EMBL/GenBank/DDBJ databases">
        <title>Genome assembly of Pristionchus species.</title>
        <authorList>
            <person name="Yoshida K."/>
            <person name="Sommer R.J."/>
        </authorList>
    </citation>
    <scope>NUCLEOTIDE SEQUENCE</scope>
    <source>
        <strain evidence="2">RS5133</strain>
    </source>
</reference>
<keyword evidence="1" id="KW-0812">Transmembrane</keyword>
<accession>A0AAV5VYL2</accession>
<protein>
    <submittedName>
        <fullName evidence="2">Uncharacterized protein</fullName>
    </submittedName>
</protein>
<dbReference type="Proteomes" id="UP001432322">
    <property type="component" value="Unassembled WGS sequence"/>
</dbReference>
<evidence type="ECO:0000313" key="3">
    <source>
        <dbReference type="Proteomes" id="UP001432322"/>
    </source>
</evidence>
<dbReference type="AlphaFoldDB" id="A0AAV5VYL2"/>
<organism evidence="2 3">
    <name type="scientific">Pristionchus fissidentatus</name>
    <dbReference type="NCBI Taxonomy" id="1538716"/>
    <lineage>
        <taxon>Eukaryota</taxon>
        <taxon>Metazoa</taxon>
        <taxon>Ecdysozoa</taxon>
        <taxon>Nematoda</taxon>
        <taxon>Chromadorea</taxon>
        <taxon>Rhabditida</taxon>
        <taxon>Rhabditina</taxon>
        <taxon>Diplogasteromorpha</taxon>
        <taxon>Diplogasteroidea</taxon>
        <taxon>Neodiplogasteridae</taxon>
        <taxon>Pristionchus</taxon>
    </lineage>
</organism>
<evidence type="ECO:0000256" key="1">
    <source>
        <dbReference type="SAM" id="Phobius"/>
    </source>
</evidence>
<feature type="non-terminal residue" evidence="2">
    <location>
        <position position="1"/>
    </location>
</feature>
<feature type="transmembrane region" description="Helical" evidence="1">
    <location>
        <begin position="119"/>
        <end position="139"/>
    </location>
</feature>